<feature type="transmembrane region" description="Helical" evidence="2">
    <location>
        <begin position="261"/>
        <end position="282"/>
    </location>
</feature>
<keyword evidence="2" id="KW-0472">Membrane</keyword>
<evidence type="ECO:0000313" key="3">
    <source>
        <dbReference type="EMBL" id="SFT16888.1"/>
    </source>
</evidence>
<dbReference type="OrthoDB" id="9790659at2"/>
<evidence type="ECO:0000313" key="4">
    <source>
        <dbReference type="Proteomes" id="UP000183209"/>
    </source>
</evidence>
<keyword evidence="2" id="KW-0812">Transmembrane</keyword>
<organism evidence="3 4">
    <name type="scientific">Zhouia amylolytica</name>
    <dbReference type="NCBI Taxonomy" id="376730"/>
    <lineage>
        <taxon>Bacteria</taxon>
        <taxon>Pseudomonadati</taxon>
        <taxon>Bacteroidota</taxon>
        <taxon>Flavobacteriia</taxon>
        <taxon>Flavobacteriales</taxon>
        <taxon>Flavobacteriaceae</taxon>
        <taxon>Zhouia</taxon>
    </lineage>
</organism>
<keyword evidence="2" id="KW-1133">Transmembrane helix</keyword>
<dbReference type="Proteomes" id="UP000183209">
    <property type="component" value="Unassembled WGS sequence"/>
</dbReference>
<evidence type="ECO:0000256" key="2">
    <source>
        <dbReference type="SAM" id="Phobius"/>
    </source>
</evidence>
<feature type="region of interest" description="Disordered" evidence="1">
    <location>
        <begin position="1"/>
        <end position="22"/>
    </location>
</feature>
<dbReference type="EMBL" id="FPAG01000013">
    <property type="protein sequence ID" value="SFT16888.1"/>
    <property type="molecule type" value="Genomic_DNA"/>
</dbReference>
<dbReference type="PANTHER" id="PTHR20992">
    <property type="entry name" value="AT15442P-RELATED"/>
    <property type="match status" value="1"/>
</dbReference>
<dbReference type="AlphaFoldDB" id="A0A1I6VT60"/>
<dbReference type="PANTHER" id="PTHR20992:SF9">
    <property type="entry name" value="AT15442P-RELATED"/>
    <property type="match status" value="1"/>
</dbReference>
<sequence length="486" mass="54851">MEEKANNTKQEDKVQEEKINQSTDKVKKDFSGLLGSLKTFLADLLDIRGNTDQETTIDEIKGDIAFKGHTSWILICSIFIASVGLNANSTAVVIGAMLISPLMGPILGMGMSLAINDIDTLRRSVKNFLVMVVLSVLTAFLFFKLFPLRDESSELLARTAPDIRDVLIAFFGGLALVIARAKKGTIASVIFGVAIATALMPPLCTVGFGLAIWNLQYAGGAMYLFIINTIFIGLATFLVLKILRFPMVRYANSARRRFIARVASIVAIIVIVPALFTFYNVWQESMFKKNANSFINEKVKTYQFSDQGYFLDKYNTIEYNGGDNPIIELVFGGGESIPDNVIQTWRTQMATYPYLENATLEIKGGKDDSEEKFKYVSELYESKKREMETKDQRISVLENELEKLSMYAYNQIPFAEISKEAKINYQNLEEFAFAFQMKTNYQKTDTIPVFYVKMKKTATASKELEKMKEWLKVRTNNTKVEVKQVN</sequence>
<dbReference type="Pfam" id="PF04087">
    <property type="entry name" value="DUF389"/>
    <property type="match status" value="1"/>
</dbReference>
<feature type="transmembrane region" description="Helical" evidence="2">
    <location>
        <begin position="70"/>
        <end position="87"/>
    </location>
</feature>
<name>A0A1I6VT60_9FLAO</name>
<reference evidence="3 4" key="1">
    <citation type="submission" date="2016-10" db="EMBL/GenBank/DDBJ databases">
        <authorList>
            <person name="de Groot N.N."/>
        </authorList>
    </citation>
    <scope>NUCLEOTIDE SEQUENCE [LARGE SCALE GENOMIC DNA]</scope>
    <source>
        <strain evidence="3 4">CGMCC 1.6114</strain>
    </source>
</reference>
<feature type="transmembrane region" description="Helical" evidence="2">
    <location>
        <begin position="93"/>
        <end position="115"/>
    </location>
</feature>
<feature type="transmembrane region" description="Helical" evidence="2">
    <location>
        <begin position="221"/>
        <end position="240"/>
    </location>
</feature>
<dbReference type="InterPro" id="IPR005240">
    <property type="entry name" value="DUF389"/>
</dbReference>
<evidence type="ECO:0000256" key="1">
    <source>
        <dbReference type="SAM" id="MobiDB-lite"/>
    </source>
</evidence>
<dbReference type="RefSeq" id="WP_074980247.1">
    <property type="nucleotide sequence ID" value="NZ_FPAG01000013.1"/>
</dbReference>
<accession>A0A1I6VT60</accession>
<feature type="transmembrane region" description="Helical" evidence="2">
    <location>
        <begin position="166"/>
        <end position="182"/>
    </location>
</feature>
<proteinExistence type="predicted"/>
<feature type="transmembrane region" description="Helical" evidence="2">
    <location>
        <begin position="127"/>
        <end position="146"/>
    </location>
</feature>
<gene>
    <name evidence="3" type="ORF">SAMN04487906_3336</name>
</gene>
<feature type="transmembrane region" description="Helical" evidence="2">
    <location>
        <begin position="189"/>
        <end position="215"/>
    </location>
</feature>
<protein>
    <submittedName>
        <fullName evidence="3">Uncharacterized hydrophobic domain-containing protein</fullName>
    </submittedName>
</protein>